<feature type="region of interest" description="Disordered" evidence="6">
    <location>
        <begin position="59"/>
        <end position="84"/>
    </location>
</feature>
<evidence type="ECO:0000256" key="2">
    <source>
        <dbReference type="ARBA" id="ARBA00022618"/>
    </source>
</evidence>
<keyword evidence="2" id="KW-0132">Cell division</keyword>
<evidence type="ECO:0000313" key="7">
    <source>
        <dbReference type="WBParaSite" id="GPUH_0001718001-mRNA-1"/>
    </source>
</evidence>
<feature type="region of interest" description="Disordered" evidence="6">
    <location>
        <begin position="134"/>
        <end position="203"/>
    </location>
</feature>
<evidence type="ECO:0000256" key="1">
    <source>
        <dbReference type="ARBA" id="ARBA00022574"/>
    </source>
</evidence>
<feature type="compositionally biased region" description="Acidic residues" evidence="6">
    <location>
        <begin position="186"/>
        <end position="203"/>
    </location>
</feature>
<sequence>LSGKKALANGDISDEKKARMDDDSMATDNNNIGEGTNTVVQELRKHRGTLRKAVLKDVPLKERRKTEATNSSATADDAATTNATEPIRTLKDELSLLTTWMDKMTSNMNLFLEMHGKLTLVNEQINRRMHPQTFASQQPVISFEGDSETPSESSSETHMDEGDESSTGSIENWWDDEAIVPSGEESAGDGAEEESWEDEDEDDDEMVAECASHISFYALSSLAFSVHLPYNVPKCFALLRGDAYWLLTFSSKYANDLGKNCEITLCYRKGCAPLPPPGHYGQPKVLYTCSGVNPSNSISRGLRHIPGSPERILDLPNFMDDYYRNAIHWSSDNIIAVALTNSVYLWNASSGEISVSVIFQSIAASKS</sequence>
<accession>A0A183E867</accession>
<organism evidence="7">
    <name type="scientific">Gongylonema pulchrum</name>
    <dbReference type="NCBI Taxonomy" id="637853"/>
    <lineage>
        <taxon>Eukaryota</taxon>
        <taxon>Metazoa</taxon>
        <taxon>Ecdysozoa</taxon>
        <taxon>Nematoda</taxon>
        <taxon>Chromadorea</taxon>
        <taxon>Rhabditida</taxon>
        <taxon>Spirurina</taxon>
        <taxon>Spiruromorpha</taxon>
        <taxon>Spiruroidea</taxon>
        <taxon>Gongylonematidae</taxon>
        <taxon>Gongylonema</taxon>
    </lineage>
</organism>
<evidence type="ECO:0000256" key="3">
    <source>
        <dbReference type="ARBA" id="ARBA00022737"/>
    </source>
</evidence>
<dbReference type="GO" id="GO:1905786">
    <property type="term" value="P:positive regulation of anaphase-promoting complex-dependent catabolic process"/>
    <property type="evidence" value="ECO:0007669"/>
    <property type="project" value="TreeGrafter"/>
</dbReference>
<dbReference type="Gene3D" id="2.130.10.10">
    <property type="entry name" value="YVTN repeat-like/Quinoprotein amine dehydrogenase"/>
    <property type="match status" value="1"/>
</dbReference>
<dbReference type="GO" id="GO:0010997">
    <property type="term" value="F:anaphase-promoting complex binding"/>
    <property type="evidence" value="ECO:0007669"/>
    <property type="project" value="InterPro"/>
</dbReference>
<keyword evidence="1" id="KW-0853">WD repeat</keyword>
<dbReference type="InterPro" id="IPR033010">
    <property type="entry name" value="Cdc20/Fizzy"/>
</dbReference>
<evidence type="ECO:0000256" key="4">
    <source>
        <dbReference type="ARBA" id="ARBA00022776"/>
    </source>
</evidence>
<dbReference type="PANTHER" id="PTHR19918">
    <property type="entry name" value="CELL DIVISION CYCLE 20 CDC20 FIZZY -RELATED"/>
    <property type="match status" value="1"/>
</dbReference>
<dbReference type="PANTHER" id="PTHR19918:SF8">
    <property type="entry name" value="FI02843P"/>
    <property type="match status" value="1"/>
</dbReference>
<name>A0A183E867_9BILA</name>
<dbReference type="WBParaSite" id="GPUH_0001718001-mRNA-1">
    <property type="protein sequence ID" value="GPUH_0001718001-mRNA-1"/>
    <property type="gene ID" value="GPUH_0001718001"/>
</dbReference>
<dbReference type="GO" id="GO:0031145">
    <property type="term" value="P:anaphase-promoting complex-dependent catabolic process"/>
    <property type="evidence" value="ECO:0007669"/>
    <property type="project" value="TreeGrafter"/>
</dbReference>
<dbReference type="GO" id="GO:0005680">
    <property type="term" value="C:anaphase-promoting complex"/>
    <property type="evidence" value="ECO:0007669"/>
    <property type="project" value="TreeGrafter"/>
</dbReference>
<dbReference type="InterPro" id="IPR015943">
    <property type="entry name" value="WD40/YVTN_repeat-like_dom_sf"/>
</dbReference>
<feature type="compositionally biased region" description="Low complexity" evidence="6">
    <location>
        <begin position="68"/>
        <end position="84"/>
    </location>
</feature>
<keyword evidence="3" id="KW-0677">Repeat</keyword>
<evidence type="ECO:0000256" key="5">
    <source>
        <dbReference type="ARBA" id="ARBA00023306"/>
    </source>
</evidence>
<proteinExistence type="predicted"/>
<keyword evidence="4" id="KW-0498">Mitosis</keyword>
<dbReference type="GO" id="GO:1990757">
    <property type="term" value="F:ubiquitin ligase activator activity"/>
    <property type="evidence" value="ECO:0007669"/>
    <property type="project" value="TreeGrafter"/>
</dbReference>
<reference evidence="7" key="1">
    <citation type="submission" date="2016-06" db="UniProtKB">
        <authorList>
            <consortium name="WormBaseParasite"/>
        </authorList>
    </citation>
    <scope>IDENTIFICATION</scope>
</reference>
<evidence type="ECO:0000256" key="6">
    <source>
        <dbReference type="SAM" id="MobiDB-lite"/>
    </source>
</evidence>
<dbReference type="GO" id="GO:0051301">
    <property type="term" value="P:cell division"/>
    <property type="evidence" value="ECO:0007669"/>
    <property type="project" value="UniProtKB-KW"/>
</dbReference>
<feature type="region of interest" description="Disordered" evidence="6">
    <location>
        <begin position="1"/>
        <end position="34"/>
    </location>
</feature>
<keyword evidence="5" id="KW-0131">Cell cycle</keyword>
<feature type="compositionally biased region" description="Basic and acidic residues" evidence="6">
    <location>
        <begin position="13"/>
        <end position="22"/>
    </location>
</feature>
<dbReference type="AlphaFoldDB" id="A0A183E867"/>
<protein>
    <submittedName>
        <fullName evidence="7">WD_REPEATS_REGION domain-containing protein</fullName>
    </submittedName>
</protein>